<name>A0A0F9ALG0_9ZZZZ</name>
<dbReference type="AlphaFoldDB" id="A0A0F9ALG0"/>
<accession>A0A0F9ALG0</accession>
<gene>
    <name evidence="1" type="ORF">LCGC14_2834540</name>
</gene>
<proteinExistence type="predicted"/>
<evidence type="ECO:0000313" key="1">
    <source>
        <dbReference type="EMBL" id="KKK79334.1"/>
    </source>
</evidence>
<organism evidence="1">
    <name type="scientific">marine sediment metagenome</name>
    <dbReference type="NCBI Taxonomy" id="412755"/>
    <lineage>
        <taxon>unclassified sequences</taxon>
        <taxon>metagenomes</taxon>
        <taxon>ecological metagenomes</taxon>
    </lineage>
</organism>
<comment type="caution">
    <text evidence="1">The sequence shown here is derived from an EMBL/GenBank/DDBJ whole genome shotgun (WGS) entry which is preliminary data.</text>
</comment>
<reference evidence="1" key="1">
    <citation type="journal article" date="2015" name="Nature">
        <title>Complex archaea that bridge the gap between prokaryotes and eukaryotes.</title>
        <authorList>
            <person name="Spang A."/>
            <person name="Saw J.H."/>
            <person name="Jorgensen S.L."/>
            <person name="Zaremba-Niedzwiedzka K."/>
            <person name="Martijn J."/>
            <person name="Lind A.E."/>
            <person name="van Eijk R."/>
            <person name="Schleper C."/>
            <person name="Guy L."/>
            <person name="Ettema T.J."/>
        </authorList>
    </citation>
    <scope>NUCLEOTIDE SEQUENCE</scope>
</reference>
<sequence length="88" mass="10120">MEGAQGAALSFWEPNFDDWFYSGFVKFCKVNYVADECGLKPHFIGQELDVLCQIVAQPTHKFDFVLSWFCHNLLLWFRCDSAPHSAPT</sequence>
<dbReference type="EMBL" id="LAZR01054076">
    <property type="protein sequence ID" value="KKK79334.1"/>
    <property type="molecule type" value="Genomic_DNA"/>
</dbReference>
<protein>
    <submittedName>
        <fullName evidence="1">Uncharacterized protein</fullName>
    </submittedName>
</protein>